<feature type="compositionally biased region" description="Polar residues" evidence="1">
    <location>
        <begin position="143"/>
        <end position="164"/>
    </location>
</feature>
<feature type="region of interest" description="Disordered" evidence="1">
    <location>
        <begin position="114"/>
        <end position="164"/>
    </location>
</feature>
<dbReference type="EMBL" id="GBHO01030680">
    <property type="protein sequence ID" value="JAG12924.1"/>
    <property type="molecule type" value="Transcribed_RNA"/>
</dbReference>
<feature type="non-terminal residue" evidence="3">
    <location>
        <position position="164"/>
    </location>
</feature>
<proteinExistence type="predicted"/>
<dbReference type="InterPro" id="IPR006578">
    <property type="entry name" value="MADF-dom"/>
</dbReference>
<dbReference type="Pfam" id="PF10545">
    <property type="entry name" value="MADF_DNA_bdg"/>
    <property type="match status" value="1"/>
</dbReference>
<gene>
    <name evidence="3" type="primary">PSAF</name>
    <name evidence="3" type="ORF">CM83_104193</name>
</gene>
<sequence>YIEHVRKKWKGIRSSFSRELSNIKNHTGGPRKPYVYFENLQFLMPVVKATNAEDDGQVTPTDDDVSMETVVKNELDWSSEGWSSVSASKNQKLTPEEHLFSSERASVHHLPTNSALEDHGRTGRPSLHHLTTTSTLEEPQLCTERSSVHDWTTTGSALDEQSSG</sequence>
<organism evidence="3">
    <name type="scientific">Lygus hesperus</name>
    <name type="common">Western plant bug</name>
    <dbReference type="NCBI Taxonomy" id="30085"/>
    <lineage>
        <taxon>Eukaryota</taxon>
        <taxon>Metazoa</taxon>
        <taxon>Ecdysozoa</taxon>
        <taxon>Arthropoda</taxon>
        <taxon>Hexapoda</taxon>
        <taxon>Insecta</taxon>
        <taxon>Pterygota</taxon>
        <taxon>Neoptera</taxon>
        <taxon>Paraneoptera</taxon>
        <taxon>Hemiptera</taxon>
        <taxon>Heteroptera</taxon>
        <taxon>Panheteroptera</taxon>
        <taxon>Cimicomorpha</taxon>
        <taxon>Miridae</taxon>
        <taxon>Mirini</taxon>
        <taxon>Lygus</taxon>
    </lineage>
</organism>
<evidence type="ECO:0000256" key="1">
    <source>
        <dbReference type="SAM" id="MobiDB-lite"/>
    </source>
</evidence>
<accession>A0A0A9WYS9</accession>
<feature type="region of interest" description="Disordered" evidence="1">
    <location>
        <begin position="79"/>
        <end position="98"/>
    </location>
</feature>
<reference evidence="3" key="1">
    <citation type="journal article" date="2014" name="PLoS ONE">
        <title>Transcriptome-Based Identification of ABC Transporters in the Western Tarnished Plant Bug Lygus hesperus.</title>
        <authorList>
            <person name="Hull J.J."/>
            <person name="Chaney K."/>
            <person name="Geib S.M."/>
            <person name="Fabrick J.A."/>
            <person name="Brent C.S."/>
            <person name="Walsh D."/>
            <person name="Lavine L.C."/>
        </authorList>
    </citation>
    <scope>NUCLEOTIDE SEQUENCE</scope>
</reference>
<feature type="domain" description="MADF" evidence="2">
    <location>
        <begin position="3"/>
        <end position="43"/>
    </location>
</feature>
<name>A0A0A9WYS9_LYGHE</name>
<feature type="compositionally biased region" description="Low complexity" evidence="1">
    <location>
        <begin position="79"/>
        <end position="88"/>
    </location>
</feature>
<evidence type="ECO:0000259" key="2">
    <source>
        <dbReference type="Pfam" id="PF10545"/>
    </source>
</evidence>
<evidence type="ECO:0000313" key="3">
    <source>
        <dbReference type="EMBL" id="JAG12924.1"/>
    </source>
</evidence>
<protein>
    <submittedName>
        <fullName evidence="3">Photosystem I reaction center subunit III, chloroplastic</fullName>
    </submittedName>
</protein>
<dbReference type="AlphaFoldDB" id="A0A0A9WYS9"/>
<feature type="non-terminal residue" evidence="3">
    <location>
        <position position="1"/>
    </location>
</feature>
<reference evidence="3" key="2">
    <citation type="submission" date="2014-07" db="EMBL/GenBank/DDBJ databases">
        <authorList>
            <person name="Hull J."/>
        </authorList>
    </citation>
    <scope>NUCLEOTIDE SEQUENCE</scope>
</reference>